<dbReference type="GO" id="GO:0009055">
    <property type="term" value="F:electron transfer activity"/>
    <property type="evidence" value="ECO:0007669"/>
    <property type="project" value="InterPro"/>
</dbReference>
<evidence type="ECO:0000256" key="1">
    <source>
        <dbReference type="ARBA" id="ARBA00022617"/>
    </source>
</evidence>
<keyword evidence="2 4" id="KW-0479">Metal-binding</keyword>
<keyword evidence="5" id="KW-0472">Membrane</keyword>
<dbReference type="KEGG" id="dbc:MFMK1_000900"/>
<dbReference type="PROSITE" id="PS51007">
    <property type="entry name" value="CYTC"/>
    <property type="match status" value="1"/>
</dbReference>
<keyword evidence="5" id="KW-0812">Transmembrane</keyword>
<dbReference type="InterPro" id="IPR036909">
    <property type="entry name" value="Cyt_c-like_dom_sf"/>
</dbReference>
<keyword evidence="3 4" id="KW-0408">Iron</keyword>
<evidence type="ECO:0000313" key="7">
    <source>
        <dbReference type="EMBL" id="WRO21106.1"/>
    </source>
</evidence>
<keyword evidence="5" id="KW-1133">Transmembrane helix</keyword>
<keyword evidence="8" id="KW-1185">Reference proteome</keyword>
<organism evidence="7 8">
    <name type="scientific">Metallumcola ferriviriculae</name>
    <dbReference type="NCBI Taxonomy" id="3039180"/>
    <lineage>
        <taxon>Bacteria</taxon>
        <taxon>Bacillati</taxon>
        <taxon>Bacillota</taxon>
        <taxon>Clostridia</taxon>
        <taxon>Neomoorellales</taxon>
        <taxon>Desulfitibacteraceae</taxon>
        <taxon>Metallumcola</taxon>
    </lineage>
</organism>
<sequence>MAGKTWVILLGGLLVGFFAAFLLVPVLSPQYAGKPIGLSNQWGAGMMPRGYMAPNGSYSQTAPGGNYPWMGYGMMGQGMMGNGMMVVPGANNGFGAQNLTVPSQFNSNGQQIYFTGTSRSGRPIGARMMGMQMVDMRMGCAYCHGDKGQGSTITMPMGTWKTPRISYNYLTQTDHGQNMESAERHEAYTDRTLKRAIVDGANPDGETLEFPMPRWSMSDSDLNDIVNYLKKLP</sequence>
<proteinExistence type="predicted"/>
<dbReference type="SUPFAM" id="SSF46626">
    <property type="entry name" value="Cytochrome c"/>
    <property type="match status" value="1"/>
</dbReference>
<protein>
    <submittedName>
        <fullName evidence="7">C-type cytochrome</fullName>
    </submittedName>
</protein>
<dbReference type="EMBL" id="CP121694">
    <property type="protein sequence ID" value="WRO21106.1"/>
    <property type="molecule type" value="Genomic_DNA"/>
</dbReference>
<evidence type="ECO:0000256" key="2">
    <source>
        <dbReference type="ARBA" id="ARBA00022723"/>
    </source>
</evidence>
<name>A0AAU0ULI8_9FIRM</name>
<keyword evidence="1 4" id="KW-0349">Heme</keyword>
<dbReference type="Pfam" id="PF00034">
    <property type="entry name" value="Cytochrom_C"/>
    <property type="match status" value="1"/>
</dbReference>
<dbReference type="InterPro" id="IPR009056">
    <property type="entry name" value="Cyt_c-like_dom"/>
</dbReference>
<evidence type="ECO:0000313" key="8">
    <source>
        <dbReference type="Proteomes" id="UP001329915"/>
    </source>
</evidence>
<dbReference type="AlphaFoldDB" id="A0AAU0ULI8"/>
<dbReference type="GO" id="GO:0020037">
    <property type="term" value="F:heme binding"/>
    <property type="evidence" value="ECO:0007669"/>
    <property type="project" value="InterPro"/>
</dbReference>
<evidence type="ECO:0000256" key="4">
    <source>
        <dbReference type="PROSITE-ProRule" id="PRU00433"/>
    </source>
</evidence>
<dbReference type="Gene3D" id="1.10.760.10">
    <property type="entry name" value="Cytochrome c-like domain"/>
    <property type="match status" value="1"/>
</dbReference>
<gene>
    <name evidence="7" type="ORF">MFMK1_000900</name>
</gene>
<feature type="transmembrane region" description="Helical" evidence="5">
    <location>
        <begin position="6"/>
        <end position="27"/>
    </location>
</feature>
<dbReference type="RefSeq" id="WP_366923963.1">
    <property type="nucleotide sequence ID" value="NZ_CP121694.1"/>
</dbReference>
<evidence type="ECO:0000256" key="5">
    <source>
        <dbReference type="SAM" id="Phobius"/>
    </source>
</evidence>
<accession>A0AAU0ULI8</accession>
<evidence type="ECO:0000259" key="6">
    <source>
        <dbReference type="PROSITE" id="PS51007"/>
    </source>
</evidence>
<reference evidence="7 8" key="1">
    <citation type="submission" date="2023-04" db="EMBL/GenBank/DDBJ databases">
        <authorList>
            <person name="Hsu D."/>
        </authorList>
    </citation>
    <scope>NUCLEOTIDE SEQUENCE [LARGE SCALE GENOMIC DNA]</scope>
    <source>
        <strain evidence="7 8">MK1</strain>
    </source>
</reference>
<evidence type="ECO:0000256" key="3">
    <source>
        <dbReference type="ARBA" id="ARBA00023004"/>
    </source>
</evidence>
<dbReference type="Proteomes" id="UP001329915">
    <property type="component" value="Chromosome"/>
</dbReference>
<feature type="domain" description="Cytochrome c" evidence="6">
    <location>
        <begin position="125"/>
        <end position="233"/>
    </location>
</feature>
<dbReference type="GO" id="GO:0046872">
    <property type="term" value="F:metal ion binding"/>
    <property type="evidence" value="ECO:0007669"/>
    <property type="project" value="UniProtKB-KW"/>
</dbReference>